<dbReference type="PANTHER" id="PTHR33348:SF44">
    <property type="entry name" value="PRECURSOR OF CEP6"/>
    <property type="match status" value="1"/>
</dbReference>
<proteinExistence type="inferred from homology"/>
<gene>
    <name evidence="10" type="ORF">F511_10685</name>
</gene>
<dbReference type="AlphaFoldDB" id="A0A2Z7CH40"/>
<feature type="chain" id="PRO_5016366401" evidence="9">
    <location>
        <begin position="28"/>
        <end position="161"/>
    </location>
</feature>
<dbReference type="OrthoDB" id="913770at2759"/>
<organism evidence="10 11">
    <name type="scientific">Dorcoceras hygrometricum</name>
    <dbReference type="NCBI Taxonomy" id="472368"/>
    <lineage>
        <taxon>Eukaryota</taxon>
        <taxon>Viridiplantae</taxon>
        <taxon>Streptophyta</taxon>
        <taxon>Embryophyta</taxon>
        <taxon>Tracheophyta</taxon>
        <taxon>Spermatophyta</taxon>
        <taxon>Magnoliopsida</taxon>
        <taxon>eudicotyledons</taxon>
        <taxon>Gunneridae</taxon>
        <taxon>Pentapetalae</taxon>
        <taxon>asterids</taxon>
        <taxon>lamiids</taxon>
        <taxon>Lamiales</taxon>
        <taxon>Gesneriaceae</taxon>
        <taxon>Didymocarpoideae</taxon>
        <taxon>Trichosporeae</taxon>
        <taxon>Loxocarpinae</taxon>
        <taxon>Dorcoceras</taxon>
    </lineage>
</organism>
<feature type="compositionally biased region" description="Basic and acidic residues" evidence="8">
    <location>
        <begin position="35"/>
        <end position="47"/>
    </location>
</feature>
<dbReference type="GO" id="GO:1902025">
    <property type="term" value="P:nitrate import"/>
    <property type="evidence" value="ECO:0007669"/>
    <property type="project" value="TreeGrafter"/>
</dbReference>
<keyword evidence="7" id="KW-0379">Hydroxylation</keyword>
<keyword evidence="3" id="KW-0052">Apoplast</keyword>
<evidence type="ECO:0000256" key="2">
    <source>
        <dbReference type="ARBA" id="ARBA00008963"/>
    </source>
</evidence>
<keyword evidence="5" id="KW-0372">Hormone</keyword>
<reference evidence="10 11" key="1">
    <citation type="journal article" date="2015" name="Proc. Natl. Acad. Sci. U.S.A.">
        <title>The resurrection genome of Boea hygrometrica: A blueprint for survival of dehydration.</title>
        <authorList>
            <person name="Xiao L."/>
            <person name="Yang G."/>
            <person name="Zhang L."/>
            <person name="Yang X."/>
            <person name="Zhao S."/>
            <person name="Ji Z."/>
            <person name="Zhou Q."/>
            <person name="Hu M."/>
            <person name="Wang Y."/>
            <person name="Chen M."/>
            <person name="Xu Y."/>
            <person name="Jin H."/>
            <person name="Xiao X."/>
            <person name="Hu G."/>
            <person name="Bao F."/>
            <person name="Hu Y."/>
            <person name="Wan P."/>
            <person name="Li L."/>
            <person name="Deng X."/>
            <person name="Kuang T."/>
            <person name="Xiang C."/>
            <person name="Zhu J.K."/>
            <person name="Oliver M.J."/>
            <person name="He Y."/>
        </authorList>
    </citation>
    <scope>NUCLEOTIDE SEQUENCE [LARGE SCALE GENOMIC DNA]</scope>
    <source>
        <strain evidence="11">cv. XS01</strain>
    </source>
</reference>
<sequence length="161" mass="17879">MACVQYLHLFILFLVSLVCSEIQLTEGRQLKDLKKNESGANKNHEGLQPHASKPMINKQIPERKNYNQIVTEQRQTIPPMTHSNEFGSSDISHSNDFRPTQPGNSPGVGHSFTGRKDSVQAEVKSHESGVTHTVEGSTDDFRPTGPGHSPGVGHYYQNMNK</sequence>
<feature type="signal peptide" evidence="9">
    <location>
        <begin position="1"/>
        <end position="27"/>
    </location>
</feature>
<evidence type="ECO:0000256" key="1">
    <source>
        <dbReference type="ARBA" id="ARBA00004271"/>
    </source>
</evidence>
<dbReference type="Proteomes" id="UP000250235">
    <property type="component" value="Unassembled WGS sequence"/>
</dbReference>
<evidence type="ECO:0000313" key="10">
    <source>
        <dbReference type="EMBL" id="KZV45995.1"/>
    </source>
</evidence>
<evidence type="ECO:0000256" key="4">
    <source>
        <dbReference type="ARBA" id="ARBA00022525"/>
    </source>
</evidence>
<evidence type="ECO:0000256" key="8">
    <source>
        <dbReference type="SAM" id="MobiDB-lite"/>
    </source>
</evidence>
<dbReference type="PANTHER" id="PTHR33348">
    <property type="entry name" value="PRECURSOR OF CEP5"/>
    <property type="match status" value="1"/>
</dbReference>
<evidence type="ECO:0000256" key="3">
    <source>
        <dbReference type="ARBA" id="ARBA00022523"/>
    </source>
</evidence>
<keyword evidence="11" id="KW-1185">Reference proteome</keyword>
<dbReference type="GO" id="GO:0005179">
    <property type="term" value="F:hormone activity"/>
    <property type="evidence" value="ECO:0007669"/>
    <property type="project" value="UniProtKB-KW"/>
</dbReference>
<evidence type="ECO:0000256" key="7">
    <source>
        <dbReference type="ARBA" id="ARBA00023278"/>
    </source>
</evidence>
<comment type="subcellular location">
    <subcellularLocation>
        <location evidence="1">Secreted</location>
        <location evidence="1">Extracellular space</location>
        <location evidence="1">Apoplast</location>
    </subcellularLocation>
</comment>
<protein>
    <submittedName>
        <fullName evidence="10">Uncharacterized protein</fullName>
    </submittedName>
</protein>
<feature type="region of interest" description="Disordered" evidence="8">
    <location>
        <begin position="35"/>
        <end position="55"/>
    </location>
</feature>
<feature type="compositionally biased region" description="Polar residues" evidence="8">
    <location>
        <begin position="72"/>
        <end position="104"/>
    </location>
</feature>
<dbReference type="GO" id="GO:0048364">
    <property type="term" value="P:root development"/>
    <property type="evidence" value="ECO:0007669"/>
    <property type="project" value="InterPro"/>
</dbReference>
<evidence type="ECO:0000256" key="9">
    <source>
        <dbReference type="SAM" id="SignalP"/>
    </source>
</evidence>
<dbReference type="GO" id="GO:2000280">
    <property type="term" value="P:regulation of root development"/>
    <property type="evidence" value="ECO:0007669"/>
    <property type="project" value="TreeGrafter"/>
</dbReference>
<evidence type="ECO:0000256" key="5">
    <source>
        <dbReference type="ARBA" id="ARBA00022702"/>
    </source>
</evidence>
<dbReference type="EMBL" id="KQ995736">
    <property type="protein sequence ID" value="KZV45995.1"/>
    <property type="molecule type" value="Genomic_DNA"/>
</dbReference>
<keyword evidence="4" id="KW-0964">Secreted</keyword>
<comment type="similarity">
    <text evidence="2">Belongs to the C-terminally encoded plant signaling peptide (CEP) family.</text>
</comment>
<dbReference type="GO" id="GO:0048046">
    <property type="term" value="C:apoplast"/>
    <property type="evidence" value="ECO:0007669"/>
    <property type="project" value="UniProtKB-SubCell"/>
</dbReference>
<feature type="region of interest" description="Disordered" evidence="8">
    <location>
        <begin position="72"/>
        <end position="161"/>
    </location>
</feature>
<dbReference type="GO" id="GO:1901371">
    <property type="term" value="P:regulation of leaf morphogenesis"/>
    <property type="evidence" value="ECO:0007669"/>
    <property type="project" value="TreeGrafter"/>
</dbReference>
<feature type="compositionally biased region" description="Basic and acidic residues" evidence="8">
    <location>
        <begin position="114"/>
        <end position="129"/>
    </location>
</feature>
<keyword evidence="6 9" id="KW-0732">Signal</keyword>
<accession>A0A2Z7CH40</accession>
<evidence type="ECO:0000256" key="6">
    <source>
        <dbReference type="ARBA" id="ARBA00022729"/>
    </source>
</evidence>
<dbReference type="GO" id="GO:0006995">
    <property type="term" value="P:cellular response to nitrogen starvation"/>
    <property type="evidence" value="ECO:0007669"/>
    <property type="project" value="UniProtKB-ARBA"/>
</dbReference>
<dbReference type="InterPro" id="IPR033250">
    <property type="entry name" value="CEP"/>
</dbReference>
<evidence type="ECO:0000313" key="11">
    <source>
        <dbReference type="Proteomes" id="UP000250235"/>
    </source>
</evidence>
<name>A0A2Z7CH40_9LAMI</name>